<accession>A0A1C1CDH9</accession>
<dbReference type="PANTHER" id="PTHR10334">
    <property type="entry name" value="CYSTEINE-RICH SECRETORY PROTEIN-RELATED"/>
    <property type="match status" value="1"/>
</dbReference>
<sequence>MLTNLPLCAALLLALPLSAFGQETVTVIGTTVTQTFTAAASTTPTSPQYTDSLTFRESILNSSNTYRYQHSASYLYWNETLATYAQSYSENCLWEHSHGPYGENLARGYPDVTSAVDAWGDERAMYDFSTTDPTGFTEATGHFTQLVWQGTQATGCGWTDCEGRNGLEGIYLVCEYWPVGNIVGEDNMFFIQNVLPERSGGSSGFNELEATRGATGGTPTSTGSPSATGANTASATSSGESIGAPMAEVDRKGLLVTVCVTLAALLFGLGMS</sequence>
<feature type="domain" description="SCP" evidence="3">
    <location>
        <begin position="54"/>
        <end position="184"/>
    </location>
</feature>
<evidence type="ECO:0000256" key="2">
    <source>
        <dbReference type="SAM" id="SignalP"/>
    </source>
</evidence>
<dbReference type="SUPFAM" id="SSF55797">
    <property type="entry name" value="PR-1-like"/>
    <property type="match status" value="1"/>
</dbReference>
<dbReference type="InterPro" id="IPR014044">
    <property type="entry name" value="CAP_dom"/>
</dbReference>
<dbReference type="EMBL" id="LGRB01000015">
    <property type="protein sequence ID" value="OCT46507.1"/>
    <property type="molecule type" value="Genomic_DNA"/>
</dbReference>
<keyword evidence="5" id="KW-1185">Reference proteome</keyword>
<gene>
    <name evidence="4" type="ORF">CLCR_02073</name>
</gene>
<dbReference type="InterPro" id="IPR001283">
    <property type="entry name" value="CRISP-related"/>
</dbReference>
<evidence type="ECO:0000259" key="3">
    <source>
        <dbReference type="SMART" id="SM00198"/>
    </source>
</evidence>
<dbReference type="InterPro" id="IPR035940">
    <property type="entry name" value="CAP_sf"/>
</dbReference>
<evidence type="ECO:0000256" key="1">
    <source>
        <dbReference type="SAM" id="MobiDB-lite"/>
    </source>
</evidence>
<dbReference type="Proteomes" id="UP000094526">
    <property type="component" value="Unassembled WGS sequence"/>
</dbReference>
<dbReference type="PRINTS" id="PR00837">
    <property type="entry name" value="V5TPXLIKE"/>
</dbReference>
<dbReference type="STRING" id="86049.A0A1C1CDH9"/>
<dbReference type="VEuPathDB" id="FungiDB:G647_01235"/>
<keyword evidence="2" id="KW-0732">Signal</keyword>
<protein>
    <submittedName>
        <fullName evidence="4">Extracellular SCP domain protein Pry1</fullName>
    </submittedName>
</protein>
<name>A0A1C1CDH9_9EURO</name>
<dbReference type="InterPro" id="IPR018244">
    <property type="entry name" value="Allrgn_V5/Tpx1_CS"/>
</dbReference>
<comment type="caution">
    <text evidence="4">The sequence shown here is derived from an EMBL/GenBank/DDBJ whole genome shotgun (WGS) entry which is preliminary data.</text>
</comment>
<feature type="region of interest" description="Disordered" evidence="1">
    <location>
        <begin position="200"/>
        <end position="241"/>
    </location>
</feature>
<dbReference type="OrthoDB" id="337038at2759"/>
<feature type="chain" id="PRO_5008650735" evidence="2">
    <location>
        <begin position="22"/>
        <end position="272"/>
    </location>
</feature>
<dbReference type="VEuPathDB" id="FungiDB:CLCR_02073"/>
<feature type="compositionally biased region" description="Low complexity" evidence="1">
    <location>
        <begin position="211"/>
        <end position="239"/>
    </location>
</feature>
<organism evidence="4 5">
    <name type="scientific">Cladophialophora carrionii</name>
    <dbReference type="NCBI Taxonomy" id="86049"/>
    <lineage>
        <taxon>Eukaryota</taxon>
        <taxon>Fungi</taxon>
        <taxon>Dikarya</taxon>
        <taxon>Ascomycota</taxon>
        <taxon>Pezizomycotina</taxon>
        <taxon>Eurotiomycetes</taxon>
        <taxon>Chaetothyriomycetidae</taxon>
        <taxon>Chaetothyriales</taxon>
        <taxon>Herpotrichiellaceae</taxon>
        <taxon>Cladophialophora</taxon>
    </lineage>
</organism>
<dbReference type="eggNOG" id="KOG3017">
    <property type="taxonomic scope" value="Eukaryota"/>
</dbReference>
<reference evidence="5" key="1">
    <citation type="submission" date="2015-07" db="EMBL/GenBank/DDBJ databases">
        <authorList>
            <person name="Teixeira M.M."/>
            <person name="Souza R.C."/>
            <person name="Almeida L.G."/>
            <person name="Vicente V.A."/>
            <person name="de Hoog S."/>
            <person name="Bocca A.L."/>
            <person name="de Almeida S.R."/>
            <person name="Vasconcelos A.T."/>
            <person name="Felipe M.S."/>
        </authorList>
    </citation>
    <scope>NUCLEOTIDE SEQUENCE [LARGE SCALE GENOMIC DNA]</scope>
    <source>
        <strain evidence="5">KSF</strain>
    </source>
</reference>
<dbReference type="AlphaFoldDB" id="A0A1C1CDH9"/>
<evidence type="ECO:0000313" key="4">
    <source>
        <dbReference type="EMBL" id="OCT46507.1"/>
    </source>
</evidence>
<proteinExistence type="predicted"/>
<dbReference type="SMART" id="SM00198">
    <property type="entry name" value="SCP"/>
    <property type="match status" value="1"/>
</dbReference>
<evidence type="ECO:0000313" key="5">
    <source>
        <dbReference type="Proteomes" id="UP000094526"/>
    </source>
</evidence>
<feature type="signal peptide" evidence="2">
    <location>
        <begin position="1"/>
        <end position="21"/>
    </location>
</feature>
<dbReference type="GO" id="GO:0005576">
    <property type="term" value="C:extracellular region"/>
    <property type="evidence" value="ECO:0007669"/>
    <property type="project" value="InterPro"/>
</dbReference>
<dbReference type="Pfam" id="PF00188">
    <property type="entry name" value="CAP"/>
    <property type="match status" value="1"/>
</dbReference>
<dbReference type="Gene3D" id="3.40.33.10">
    <property type="entry name" value="CAP"/>
    <property type="match status" value="1"/>
</dbReference>
<dbReference type="PROSITE" id="PS01009">
    <property type="entry name" value="CRISP_1"/>
    <property type="match status" value="1"/>
</dbReference>